<feature type="compositionally biased region" description="Basic and acidic residues" evidence="3">
    <location>
        <begin position="124"/>
        <end position="140"/>
    </location>
</feature>
<feature type="compositionally biased region" description="Basic and acidic residues" evidence="3">
    <location>
        <begin position="312"/>
        <end position="326"/>
    </location>
</feature>
<dbReference type="GO" id="GO:0005615">
    <property type="term" value="C:extracellular space"/>
    <property type="evidence" value="ECO:0007669"/>
    <property type="project" value="TreeGrafter"/>
</dbReference>
<evidence type="ECO:0000256" key="1">
    <source>
        <dbReference type="ARBA" id="ARBA00022460"/>
    </source>
</evidence>
<dbReference type="GO" id="GO:0031012">
    <property type="term" value="C:extracellular matrix"/>
    <property type="evidence" value="ECO:0007669"/>
    <property type="project" value="TreeGrafter"/>
</dbReference>
<dbReference type="PANTHER" id="PTHR12236:SF79">
    <property type="entry name" value="CUTICULAR PROTEIN 50CB-RELATED"/>
    <property type="match status" value="1"/>
</dbReference>
<dbReference type="GO" id="GO:0042302">
    <property type="term" value="F:structural constituent of cuticle"/>
    <property type="evidence" value="ECO:0007669"/>
    <property type="project" value="UniProtKB-UniRule"/>
</dbReference>
<dbReference type="OrthoDB" id="6884310at2759"/>
<feature type="chain" id="PRO_5035272337" description="Cuticle protein" evidence="4">
    <location>
        <begin position="19"/>
        <end position="516"/>
    </location>
</feature>
<organism evidence="5 6">
    <name type="scientific">Daphnia galeata</name>
    <dbReference type="NCBI Taxonomy" id="27404"/>
    <lineage>
        <taxon>Eukaryota</taxon>
        <taxon>Metazoa</taxon>
        <taxon>Ecdysozoa</taxon>
        <taxon>Arthropoda</taxon>
        <taxon>Crustacea</taxon>
        <taxon>Branchiopoda</taxon>
        <taxon>Diplostraca</taxon>
        <taxon>Cladocera</taxon>
        <taxon>Anomopoda</taxon>
        <taxon>Daphniidae</taxon>
        <taxon>Daphnia</taxon>
    </lineage>
</organism>
<feature type="compositionally biased region" description="Low complexity" evidence="3">
    <location>
        <begin position="248"/>
        <end position="262"/>
    </location>
</feature>
<feature type="region of interest" description="Disordered" evidence="3">
    <location>
        <begin position="287"/>
        <end position="516"/>
    </location>
</feature>
<keyword evidence="4" id="KW-0732">Signal</keyword>
<evidence type="ECO:0000313" key="5">
    <source>
        <dbReference type="EMBL" id="CAH0099982.1"/>
    </source>
</evidence>
<dbReference type="PROSITE" id="PS51155">
    <property type="entry name" value="CHIT_BIND_RR_2"/>
    <property type="match status" value="1"/>
</dbReference>
<dbReference type="PANTHER" id="PTHR12236">
    <property type="entry name" value="STRUCTURAL CONTITUENT OF CUTICLE"/>
    <property type="match status" value="1"/>
</dbReference>
<feature type="region of interest" description="Disordered" evidence="3">
    <location>
        <begin position="196"/>
        <end position="273"/>
    </location>
</feature>
<dbReference type="Pfam" id="PF00379">
    <property type="entry name" value="Chitin_bind_4"/>
    <property type="match status" value="1"/>
</dbReference>
<feature type="compositionally biased region" description="Low complexity" evidence="3">
    <location>
        <begin position="494"/>
        <end position="516"/>
    </location>
</feature>
<keyword evidence="6" id="KW-1185">Reference proteome</keyword>
<evidence type="ECO:0008006" key="7">
    <source>
        <dbReference type="Google" id="ProtNLM"/>
    </source>
</evidence>
<accession>A0A8J2RCE8</accession>
<name>A0A8J2RCE8_9CRUS</name>
<dbReference type="Proteomes" id="UP000789390">
    <property type="component" value="Unassembled WGS sequence"/>
</dbReference>
<gene>
    <name evidence="5" type="ORF">DGAL_LOCUS2154</name>
</gene>
<keyword evidence="1 2" id="KW-0193">Cuticle</keyword>
<evidence type="ECO:0000256" key="3">
    <source>
        <dbReference type="SAM" id="MobiDB-lite"/>
    </source>
</evidence>
<evidence type="ECO:0000313" key="6">
    <source>
        <dbReference type="Proteomes" id="UP000789390"/>
    </source>
</evidence>
<reference evidence="5" key="1">
    <citation type="submission" date="2021-11" db="EMBL/GenBank/DDBJ databases">
        <authorList>
            <person name="Schell T."/>
        </authorList>
    </citation>
    <scope>NUCLEOTIDE SEQUENCE</scope>
    <source>
        <strain evidence="5">M5</strain>
    </source>
</reference>
<dbReference type="AlphaFoldDB" id="A0A8J2RCE8"/>
<sequence length="516" mass="60100">MKVFFILATIIVLSEATARRVATRQAPYDEEYYPESKGYGMPYQFGYSVYHPPSYNDYGHQEKSDGKRVDGEYRVALPDGRTQIVTYYVEGDSGFQAKVRYEPTVNPPPTTPANKPYEGPPYEASRKPEYTPEPVYEPRKPVYTPEPTYEPRKPYYPAQEPAYVPRPVYRPREPEYPSGRLVKKPLYVQTPVYSTDKPIENEEPSTIPPPVTDEPKLFPAPSVNEIRKPHDGYSPNAYTKPYSPINDYPTTQTPYPQTYVPYAPREYPKPHDGYSARLYKQFQGDYGKKIQPHDGYSKEPKEEYVPTIPHDIYSHKAYNNERKEEYTPNLPHDGYSPKLYNQPKEEYVPKPYAKLHEGYTPKQYPVQEEYPAQEVYTPRPYQPEEYPSGRPLPHSGYAKSSYRTSSENRPEKYRDRPNYPRYHDGYSTEKYPHRELKQSVETGERKPHSGYSGNEVSEFRRAVSEKRRRSPPKRVVRQRYVPITRRTVKEVKDSQVSSSQVTVTTVQPNQSTTNKQ</sequence>
<feature type="compositionally biased region" description="Basic and acidic residues" evidence="3">
    <location>
        <begin position="406"/>
        <end position="447"/>
    </location>
</feature>
<evidence type="ECO:0000256" key="2">
    <source>
        <dbReference type="PROSITE-ProRule" id="PRU00497"/>
    </source>
</evidence>
<feature type="compositionally biased region" description="Basic residues" evidence="3">
    <location>
        <begin position="466"/>
        <end position="477"/>
    </location>
</feature>
<evidence type="ECO:0000256" key="4">
    <source>
        <dbReference type="SAM" id="SignalP"/>
    </source>
</evidence>
<dbReference type="InterPro" id="IPR000618">
    <property type="entry name" value="Insect_cuticle"/>
</dbReference>
<dbReference type="InterPro" id="IPR051217">
    <property type="entry name" value="Insect_Cuticle_Struc_Prot"/>
</dbReference>
<feature type="region of interest" description="Disordered" evidence="3">
    <location>
        <begin position="100"/>
        <end position="154"/>
    </location>
</feature>
<feature type="compositionally biased region" description="Basic and acidic residues" evidence="3">
    <location>
        <begin position="343"/>
        <end position="359"/>
    </location>
</feature>
<feature type="signal peptide" evidence="4">
    <location>
        <begin position="1"/>
        <end position="18"/>
    </location>
</feature>
<proteinExistence type="predicted"/>
<comment type="caution">
    <text evidence="5">The sequence shown here is derived from an EMBL/GenBank/DDBJ whole genome shotgun (WGS) entry which is preliminary data.</text>
</comment>
<feature type="compositionally biased region" description="Basic and acidic residues" evidence="3">
    <location>
        <begin position="287"/>
        <end position="304"/>
    </location>
</feature>
<protein>
    <recommendedName>
        <fullName evidence="7">Cuticle protein</fullName>
    </recommendedName>
</protein>
<dbReference type="EMBL" id="CAKKLH010000028">
    <property type="protein sequence ID" value="CAH0099982.1"/>
    <property type="molecule type" value="Genomic_DNA"/>
</dbReference>